<dbReference type="InterPro" id="IPR059033">
    <property type="entry name" value="C144_05_dom"/>
</dbReference>
<dbReference type="PROSITE" id="PS00518">
    <property type="entry name" value="ZF_RING_1"/>
    <property type="match status" value="1"/>
</dbReference>
<keyword evidence="6" id="KW-0067">ATP-binding</keyword>
<accession>A0A6A6SEM1</accession>
<keyword evidence="3 7" id="KW-0863">Zinc-finger</keyword>
<keyword evidence="4" id="KW-0378">Hydrolase</keyword>
<dbReference type="InterPro" id="IPR038718">
    <property type="entry name" value="SNF2-like_sf"/>
</dbReference>
<dbReference type="InterPro" id="IPR000330">
    <property type="entry name" value="SNF2_N"/>
</dbReference>
<dbReference type="PANTHER" id="PTHR45865">
    <property type="entry name" value="E3 UBIQUITIN-PROTEIN LIGASE SHPRH FAMILY MEMBER"/>
    <property type="match status" value="1"/>
</dbReference>
<dbReference type="SMART" id="SM00487">
    <property type="entry name" value="DEXDc"/>
    <property type="match status" value="1"/>
</dbReference>
<dbReference type="Gene3D" id="3.30.40.10">
    <property type="entry name" value="Zinc/RING finger domain, C3HC4 (zinc finger)"/>
    <property type="match status" value="1"/>
</dbReference>
<feature type="domain" description="Helicase ATP-binding" evidence="9">
    <location>
        <begin position="305"/>
        <end position="509"/>
    </location>
</feature>
<feature type="domain" description="RING-type" evidence="8">
    <location>
        <begin position="1114"/>
        <end position="1152"/>
    </location>
</feature>
<evidence type="ECO:0000313" key="11">
    <source>
        <dbReference type="Proteomes" id="UP000799753"/>
    </source>
</evidence>
<protein>
    <recommendedName>
        <fullName evidence="12">ATP-dependent DNA helicase</fullName>
    </recommendedName>
</protein>
<keyword evidence="5" id="KW-0862">Zinc</keyword>
<dbReference type="Gene3D" id="3.40.50.300">
    <property type="entry name" value="P-loop containing nucleotide triphosphate hydrolases"/>
    <property type="match status" value="1"/>
</dbReference>
<dbReference type="SUPFAM" id="SSF57850">
    <property type="entry name" value="RING/U-box"/>
    <property type="match status" value="1"/>
</dbReference>
<evidence type="ECO:0000256" key="2">
    <source>
        <dbReference type="ARBA" id="ARBA00022741"/>
    </source>
</evidence>
<dbReference type="GO" id="GO:0008270">
    <property type="term" value="F:zinc ion binding"/>
    <property type="evidence" value="ECO:0007669"/>
    <property type="project" value="UniProtKB-KW"/>
</dbReference>
<dbReference type="InterPro" id="IPR017907">
    <property type="entry name" value="Znf_RING_CS"/>
</dbReference>
<dbReference type="Pfam" id="PF13923">
    <property type="entry name" value="zf-C3HC4_2"/>
    <property type="match status" value="1"/>
</dbReference>
<evidence type="ECO:0000259" key="9">
    <source>
        <dbReference type="PROSITE" id="PS51192"/>
    </source>
</evidence>
<dbReference type="GO" id="GO:0006974">
    <property type="term" value="P:DNA damage response"/>
    <property type="evidence" value="ECO:0007669"/>
    <property type="project" value="TreeGrafter"/>
</dbReference>
<dbReference type="CDD" id="cd18793">
    <property type="entry name" value="SF2_C_SNF"/>
    <property type="match status" value="1"/>
</dbReference>
<dbReference type="InterPro" id="IPR049730">
    <property type="entry name" value="SNF2/RAD54-like_C"/>
</dbReference>
<reference evidence="10" key="1">
    <citation type="journal article" date="2020" name="Stud. Mycol.">
        <title>101 Dothideomycetes genomes: a test case for predicting lifestyles and emergence of pathogens.</title>
        <authorList>
            <person name="Haridas S."/>
            <person name="Albert R."/>
            <person name="Binder M."/>
            <person name="Bloem J."/>
            <person name="Labutti K."/>
            <person name="Salamov A."/>
            <person name="Andreopoulos B."/>
            <person name="Baker S."/>
            <person name="Barry K."/>
            <person name="Bills G."/>
            <person name="Bluhm B."/>
            <person name="Cannon C."/>
            <person name="Castanera R."/>
            <person name="Culley D."/>
            <person name="Daum C."/>
            <person name="Ezra D."/>
            <person name="Gonzalez J."/>
            <person name="Henrissat B."/>
            <person name="Kuo A."/>
            <person name="Liang C."/>
            <person name="Lipzen A."/>
            <person name="Lutzoni F."/>
            <person name="Magnuson J."/>
            <person name="Mondo S."/>
            <person name="Nolan M."/>
            <person name="Ohm R."/>
            <person name="Pangilinan J."/>
            <person name="Park H.-J."/>
            <person name="Ramirez L."/>
            <person name="Alfaro M."/>
            <person name="Sun H."/>
            <person name="Tritt A."/>
            <person name="Yoshinaga Y."/>
            <person name="Zwiers L.-H."/>
            <person name="Turgeon B."/>
            <person name="Goodwin S."/>
            <person name="Spatafora J."/>
            <person name="Crous P."/>
            <person name="Grigoriev I."/>
        </authorList>
    </citation>
    <scope>NUCLEOTIDE SEQUENCE</scope>
    <source>
        <strain evidence="10">CBS 473.64</strain>
    </source>
</reference>
<dbReference type="Pfam" id="PF00176">
    <property type="entry name" value="SNF2-rel_dom"/>
    <property type="match status" value="1"/>
</dbReference>
<evidence type="ECO:0000256" key="5">
    <source>
        <dbReference type="ARBA" id="ARBA00022833"/>
    </source>
</evidence>
<dbReference type="GO" id="GO:0005634">
    <property type="term" value="C:nucleus"/>
    <property type="evidence" value="ECO:0007669"/>
    <property type="project" value="TreeGrafter"/>
</dbReference>
<dbReference type="Gene3D" id="3.40.50.10810">
    <property type="entry name" value="Tandem AAA-ATPase domain"/>
    <property type="match status" value="1"/>
</dbReference>
<organism evidence="10 11">
    <name type="scientific">Massarina eburnea CBS 473.64</name>
    <dbReference type="NCBI Taxonomy" id="1395130"/>
    <lineage>
        <taxon>Eukaryota</taxon>
        <taxon>Fungi</taxon>
        <taxon>Dikarya</taxon>
        <taxon>Ascomycota</taxon>
        <taxon>Pezizomycotina</taxon>
        <taxon>Dothideomycetes</taxon>
        <taxon>Pleosporomycetidae</taxon>
        <taxon>Pleosporales</taxon>
        <taxon>Massarineae</taxon>
        <taxon>Massarinaceae</taxon>
        <taxon>Massarina</taxon>
    </lineage>
</organism>
<evidence type="ECO:0000256" key="3">
    <source>
        <dbReference type="ARBA" id="ARBA00022771"/>
    </source>
</evidence>
<dbReference type="InterPro" id="IPR013083">
    <property type="entry name" value="Znf_RING/FYVE/PHD"/>
</dbReference>
<dbReference type="InterPro" id="IPR014001">
    <property type="entry name" value="Helicase_ATP-bd"/>
</dbReference>
<dbReference type="GO" id="GO:0016787">
    <property type="term" value="F:hydrolase activity"/>
    <property type="evidence" value="ECO:0007669"/>
    <property type="project" value="UniProtKB-KW"/>
</dbReference>
<dbReference type="PROSITE" id="PS50089">
    <property type="entry name" value="ZF_RING_2"/>
    <property type="match status" value="1"/>
</dbReference>
<name>A0A6A6SEM1_9PLEO</name>
<dbReference type="EMBL" id="MU006777">
    <property type="protein sequence ID" value="KAF2645742.1"/>
    <property type="molecule type" value="Genomic_DNA"/>
</dbReference>
<keyword evidence="1" id="KW-0479">Metal-binding</keyword>
<evidence type="ECO:0000256" key="1">
    <source>
        <dbReference type="ARBA" id="ARBA00022723"/>
    </source>
</evidence>
<evidence type="ECO:0008006" key="12">
    <source>
        <dbReference type="Google" id="ProtNLM"/>
    </source>
</evidence>
<dbReference type="FunFam" id="3.40.50.10810:FF:000059">
    <property type="entry name" value="SNF2 family helicase/ATPase, putative"/>
    <property type="match status" value="1"/>
</dbReference>
<dbReference type="SMART" id="SM00184">
    <property type="entry name" value="RING"/>
    <property type="match status" value="1"/>
</dbReference>
<dbReference type="PROSITE" id="PS51192">
    <property type="entry name" value="HELICASE_ATP_BIND_1"/>
    <property type="match status" value="1"/>
</dbReference>
<dbReference type="CDD" id="cd18070">
    <property type="entry name" value="DEXQc_SHPRH"/>
    <property type="match status" value="1"/>
</dbReference>
<keyword evidence="11" id="KW-1185">Reference proteome</keyword>
<dbReference type="Proteomes" id="UP000799753">
    <property type="component" value="Unassembled WGS sequence"/>
</dbReference>
<gene>
    <name evidence="10" type="ORF">P280DRAFT_389166</name>
</gene>
<keyword evidence="2" id="KW-0547">Nucleotide-binding</keyword>
<dbReference type="Pfam" id="PF26021">
    <property type="entry name" value="Ferritin_C144_05"/>
    <property type="match status" value="1"/>
</dbReference>
<dbReference type="InterPro" id="IPR001841">
    <property type="entry name" value="Znf_RING"/>
</dbReference>
<evidence type="ECO:0000256" key="4">
    <source>
        <dbReference type="ARBA" id="ARBA00022801"/>
    </source>
</evidence>
<dbReference type="InterPro" id="IPR001650">
    <property type="entry name" value="Helicase_C-like"/>
</dbReference>
<dbReference type="OrthoDB" id="5330228at2759"/>
<dbReference type="GO" id="GO:0061630">
    <property type="term" value="F:ubiquitin protein ligase activity"/>
    <property type="evidence" value="ECO:0007669"/>
    <property type="project" value="TreeGrafter"/>
</dbReference>
<proteinExistence type="predicted"/>
<evidence type="ECO:0000259" key="8">
    <source>
        <dbReference type="PROSITE" id="PS50089"/>
    </source>
</evidence>
<dbReference type="SUPFAM" id="SSF52540">
    <property type="entry name" value="P-loop containing nucleoside triphosphate hydrolases"/>
    <property type="match status" value="2"/>
</dbReference>
<evidence type="ECO:0000256" key="6">
    <source>
        <dbReference type="ARBA" id="ARBA00022840"/>
    </source>
</evidence>
<dbReference type="GO" id="GO:0005524">
    <property type="term" value="F:ATP binding"/>
    <property type="evidence" value="ECO:0007669"/>
    <property type="project" value="InterPro"/>
</dbReference>
<dbReference type="Pfam" id="PF00271">
    <property type="entry name" value="Helicase_C"/>
    <property type="match status" value="1"/>
</dbReference>
<dbReference type="GO" id="GO:0000209">
    <property type="term" value="P:protein polyubiquitination"/>
    <property type="evidence" value="ECO:0007669"/>
    <property type="project" value="TreeGrafter"/>
</dbReference>
<evidence type="ECO:0000256" key="7">
    <source>
        <dbReference type="PROSITE-ProRule" id="PRU00175"/>
    </source>
</evidence>
<dbReference type="InterPro" id="IPR052583">
    <property type="entry name" value="ATP-helicase/E3_Ub-Ligase"/>
</dbReference>
<dbReference type="InterPro" id="IPR027417">
    <property type="entry name" value="P-loop_NTPase"/>
</dbReference>
<dbReference type="PANTHER" id="PTHR45865:SF1">
    <property type="entry name" value="E3 UBIQUITIN-PROTEIN LIGASE SHPRH"/>
    <property type="match status" value="1"/>
</dbReference>
<sequence length="1483" mass="167508">MHALSSLFRASGAQNDTSAKRVKKRRKLDDRADVGLQGVRVFDASQSVLLVQAGLELHLSGHKPDTLEMPAEAPTAVPLSLELFDRKSTDEFTLSLWDPTTATGAELLATAPSAFLDELTPHLEAIASLATTHEGRKRSHKPRVPFARCVLLAPAHGRRTLRLEIELRWSLGQSVVERQGLRVNIRDDLKILSGYLPVGTAEDHTAWSLSDFYNAVHVPPTHEDVPPHIQESLTETTLRPFQQRSIKWLLRREGVELSASGELQAIQQSASTTPVSFKPTQDAAGQACHVSHLRGMVVTDPNNVWDATKALRGGILAEEMGLGKTVELISLLSLHQRELPEDDVYDSYLGANVRPSRATLIITPPSILEQWKAEVVTHAPALKVFHYKGLPPPSASKKDHSEATVEHLMQFDIVLTTYNVLSKEIHFATPPPDRSLRNAPAHERKKSPLVQIGWWRVCLDEAQMVESGVSQAATVARIIPRINAWAVSGTPLRKDVQDLRGLLIFLRYEPFAGMKPLWDRLLSLDKPSFRTIFNQIALRHTKASVRDELSLPAQTRTVITIPFTAIEEQNYSEMIRQMCDACHLSPEGLPISDDMSADHPEVLERMREWLVRLRQTCLHAHVGKRNRRALGAKNGPLRTVDEVLEAMIDQNDSVLKTEVRESIQIQMKRGHIRAYAKNVERRSESALPYYERALVEAQSYVKICREELDSEKEKLALTAADPHKTNLENRHVEQEDIEQDDKTGRLAVLRRTLRSFLEVEHACNFFIGSSYYQLKDNDKLTVPNSPEFNDLQATEELWYNKAKAIRQELLKESKDRAQHHMEKTKKKTSTPVQVIPRIHNLDGIESRKIRDMMKIVTDILNAQTEQLQKWRTKIVEILTSPLVDQDEGKETTGDEYEDSTKVQDELYVYMMALRTLVADRSTVVTGLHDLLVDHELKEAEKKARDEDPNKRGHAPELVLQVAQIRRRLQPKVADGSVKGAVSLARSLLTTLQWKSNSMEDRAANELAIVQQYLTQIQQILAEQTTVVTELEQEQDLFRSTTNSRLEFYRQLQHISDTVAPWKDDLDETFDYIEYERQKYLQESKEAVLAGLRTKHAYLTNLRHEGQQQDMKHDCIICQDEFEIGVLTSCGHKYCKECIQQWWHEHRTCPLCKQRLRARDFKNISFKPTVITATEENTEIATTSQLSSPSAASSIYSDISDNTMRDIKIIDLNGSYGSKVDMIARHLLWIRNTDGAAKTIIFSQFGDFLNVLRNAFKKWKIGCSSIREKNGIHLFKNDPSIECFLLDAKSDSSGLNLVNATYVFLCEPLINPAIELQAIARVHRIGQEQRTTVVMYLISDTVEEAIYDISVARRLEHMGCDSSTASSSSSRAGSATPMPVLQEKTIEKANSAELEAVPLKQLLRKKGDGEEVKKDDLWRCLFGGKAAKGRRQSADRDVVMEEQVEAQIEREVERNLRADAAEERAESSAAAAATAVVDVDAMET</sequence>
<evidence type="ECO:0000313" key="10">
    <source>
        <dbReference type="EMBL" id="KAF2645742.1"/>
    </source>
</evidence>